<protein>
    <submittedName>
        <fullName evidence="4">Putative phycoerythrobilin Cys-84 alpha-phycocyanin lyase, RpcE subunit</fullName>
    </submittedName>
</protein>
<dbReference type="GO" id="GO:0030089">
    <property type="term" value="C:phycobilisome"/>
    <property type="evidence" value="ECO:0007669"/>
    <property type="project" value="UniProtKB-KW"/>
</dbReference>
<comment type="similarity">
    <text evidence="1">Belongs to the CpcE/RpcE/PecE family.</text>
</comment>
<reference evidence="4" key="1">
    <citation type="journal article" date="2014" name="FEMS Microbiol. Ecol.">
        <title>Development of a targeted metagenomic approach to study a genomic region involved in light harvesting in marine Synechococcus.</title>
        <authorList>
            <person name="Humily F."/>
            <person name="Farrant G.K."/>
            <person name="Marie D."/>
            <person name="Perennou M."/>
            <person name="Mazard S."/>
            <person name="Labadie K."/>
            <person name="Aury J.-M."/>
            <person name="Wincker P."/>
            <person name="Nicolas Segui A."/>
            <person name="Scanlan D.J."/>
            <person name="Garczarek L."/>
        </authorList>
    </citation>
    <scope>NUCLEOTIDE SEQUENCE</scope>
</reference>
<dbReference type="SUPFAM" id="SSF48371">
    <property type="entry name" value="ARM repeat"/>
    <property type="match status" value="1"/>
</dbReference>
<sequence length="256" mass="27614">MEPLSEHQVIANLRQQEDASDRYYAAWWLGKMRSQHPDAVPLLLGTLSALSDDPVNEDQRGVALNAIRALGLLLNPNANEPLIQLLRSKDYTVREEAARSLGAMKTTAAVPHICQLLGGGPAAAGREQVGSSTLQEPCEALLEALGNIGVNNPDVLNVITPFSTHPRPLGRAAACRALLQLMKEQRWAVELEKLLQHPEPLVRRGVLLDLGAAGWTPALQAIASATVEASLKLVALRGLAEQSDDTNVLDAMDRLL</sequence>
<name>A0A024CHH1_9SYNE</name>
<evidence type="ECO:0000256" key="3">
    <source>
        <dbReference type="ARBA" id="ARBA00022738"/>
    </source>
</evidence>
<organism evidence="4">
    <name type="scientific">uncultured Synechococcus sp</name>
    <dbReference type="NCBI Taxonomy" id="154535"/>
    <lineage>
        <taxon>Bacteria</taxon>
        <taxon>Bacillati</taxon>
        <taxon>Cyanobacteriota</taxon>
        <taxon>Cyanophyceae</taxon>
        <taxon>Synechococcales</taxon>
        <taxon>Synechococcaceae</taxon>
        <taxon>Synechococcus</taxon>
        <taxon>environmental samples</taxon>
    </lineage>
</organism>
<evidence type="ECO:0000313" key="4">
    <source>
        <dbReference type="EMBL" id="AHZ34068.1"/>
    </source>
</evidence>
<keyword evidence="4" id="KW-0456">Lyase</keyword>
<dbReference type="EMBL" id="KF846555">
    <property type="protein sequence ID" value="AHZ34068.1"/>
    <property type="molecule type" value="Genomic_DNA"/>
</dbReference>
<dbReference type="GO" id="GO:0016829">
    <property type="term" value="F:lyase activity"/>
    <property type="evidence" value="ECO:0007669"/>
    <property type="project" value="UniProtKB-KW"/>
</dbReference>
<dbReference type="Gene3D" id="1.25.10.10">
    <property type="entry name" value="Leucine-rich Repeat Variant"/>
    <property type="match status" value="2"/>
</dbReference>
<proteinExistence type="inferred from homology"/>
<dbReference type="SMART" id="SM00567">
    <property type="entry name" value="EZ_HEAT"/>
    <property type="match status" value="4"/>
</dbReference>
<dbReference type="GO" id="GO:0016491">
    <property type="term" value="F:oxidoreductase activity"/>
    <property type="evidence" value="ECO:0007669"/>
    <property type="project" value="TreeGrafter"/>
</dbReference>
<dbReference type="InterPro" id="IPR011989">
    <property type="entry name" value="ARM-like"/>
</dbReference>
<keyword evidence="3" id="KW-0605">Phycobilisome</keyword>
<dbReference type="Pfam" id="PF13646">
    <property type="entry name" value="HEAT_2"/>
    <property type="match status" value="1"/>
</dbReference>
<accession>A0A024CHH1</accession>
<dbReference type="AlphaFoldDB" id="A0A024CHH1"/>
<evidence type="ECO:0000256" key="2">
    <source>
        <dbReference type="ARBA" id="ARBA00022549"/>
    </source>
</evidence>
<evidence type="ECO:0000256" key="1">
    <source>
        <dbReference type="ARBA" id="ARBA00009299"/>
    </source>
</evidence>
<dbReference type="InterPro" id="IPR004155">
    <property type="entry name" value="PBS_lyase_HEAT"/>
</dbReference>
<dbReference type="Pfam" id="PF03130">
    <property type="entry name" value="HEAT_PBS"/>
    <property type="match status" value="1"/>
</dbReference>
<dbReference type="InterPro" id="IPR016024">
    <property type="entry name" value="ARM-type_fold"/>
</dbReference>
<keyword evidence="2" id="KW-0042">Antenna complex</keyword>
<gene>
    <name evidence="4" type="primary">rpcE</name>
</gene>